<dbReference type="InterPro" id="IPR001412">
    <property type="entry name" value="aa-tRNA-synth_I_CS"/>
</dbReference>
<dbReference type="GO" id="GO:0004823">
    <property type="term" value="F:leucine-tRNA ligase activity"/>
    <property type="evidence" value="ECO:0007669"/>
    <property type="project" value="UniProtKB-EC"/>
</dbReference>
<comment type="caution">
    <text evidence="15">The sequence shown here is derived from an EMBL/GenBank/DDBJ whole genome shotgun (WGS) entry which is preliminary data.</text>
</comment>
<feature type="non-terminal residue" evidence="15">
    <location>
        <position position="769"/>
    </location>
</feature>
<keyword evidence="4 11" id="KW-0436">Ligase</keyword>
<dbReference type="PRINTS" id="PR00985">
    <property type="entry name" value="TRNASYNTHLEU"/>
</dbReference>
<evidence type="ECO:0000256" key="9">
    <source>
        <dbReference type="ARBA" id="ARBA00030520"/>
    </source>
</evidence>
<dbReference type="GO" id="GO:0002161">
    <property type="term" value="F:aminoacyl-tRNA deacylase activity"/>
    <property type="evidence" value="ECO:0007669"/>
    <property type="project" value="InterPro"/>
</dbReference>
<dbReference type="EC" id="6.1.1.4" evidence="2"/>
<dbReference type="GO" id="GO:0006429">
    <property type="term" value="P:leucyl-tRNA aminoacylation"/>
    <property type="evidence" value="ECO:0007669"/>
    <property type="project" value="InterPro"/>
</dbReference>
<proteinExistence type="inferred from homology"/>
<dbReference type="FunFam" id="1.10.730.10:FF:000002">
    <property type="entry name" value="Leucine--tRNA ligase"/>
    <property type="match status" value="1"/>
</dbReference>
<keyword evidence="5 11" id="KW-0547">Nucleotide-binding</keyword>
<reference evidence="15" key="1">
    <citation type="journal article" date="2021" name="PeerJ">
        <title>Extensive microbial diversity within the chicken gut microbiome revealed by metagenomics and culture.</title>
        <authorList>
            <person name="Gilroy R."/>
            <person name="Ravi A."/>
            <person name="Getino M."/>
            <person name="Pursley I."/>
            <person name="Horton D.L."/>
            <person name="Alikhan N.F."/>
            <person name="Baker D."/>
            <person name="Gharbi K."/>
            <person name="Hall N."/>
            <person name="Watson M."/>
            <person name="Adriaenssens E.M."/>
            <person name="Foster-Nyarko E."/>
            <person name="Jarju S."/>
            <person name="Secka A."/>
            <person name="Antonio M."/>
            <person name="Oren A."/>
            <person name="Chaudhuri R.R."/>
            <person name="La Ragione R."/>
            <person name="Hildebrand F."/>
            <person name="Pallen M.J."/>
        </authorList>
    </citation>
    <scope>NUCLEOTIDE SEQUENCE</scope>
    <source>
        <strain evidence="15">ChiGjej4B4-7305</strain>
    </source>
</reference>
<keyword evidence="3" id="KW-0963">Cytoplasm</keyword>
<evidence type="ECO:0000259" key="13">
    <source>
        <dbReference type="Pfam" id="PF08264"/>
    </source>
</evidence>
<dbReference type="Pfam" id="PF13603">
    <property type="entry name" value="tRNA-synt_1_2"/>
    <property type="match status" value="1"/>
</dbReference>
<dbReference type="SUPFAM" id="SSF50677">
    <property type="entry name" value="ValRS/IleRS/LeuRS editing domain"/>
    <property type="match status" value="1"/>
</dbReference>
<dbReference type="Gene3D" id="3.90.740.10">
    <property type="entry name" value="Valyl/Leucyl/Isoleucyl-tRNA synthetase, editing domain"/>
    <property type="match status" value="1"/>
</dbReference>
<feature type="domain" description="Leucyl-tRNA synthetase editing" evidence="14">
    <location>
        <begin position="231"/>
        <end position="375"/>
    </location>
</feature>
<dbReference type="InterPro" id="IPR009008">
    <property type="entry name" value="Val/Leu/Ile-tRNA-synth_edit"/>
</dbReference>
<dbReference type="GO" id="GO:0005524">
    <property type="term" value="F:ATP binding"/>
    <property type="evidence" value="ECO:0007669"/>
    <property type="project" value="UniProtKB-KW"/>
</dbReference>
<dbReference type="SUPFAM" id="SSF47323">
    <property type="entry name" value="Anticodon-binding domain of a subclass of class I aminoacyl-tRNA synthetases"/>
    <property type="match status" value="1"/>
</dbReference>
<dbReference type="GO" id="GO:0005829">
    <property type="term" value="C:cytosol"/>
    <property type="evidence" value="ECO:0007669"/>
    <property type="project" value="TreeGrafter"/>
</dbReference>
<evidence type="ECO:0000256" key="4">
    <source>
        <dbReference type="ARBA" id="ARBA00022598"/>
    </source>
</evidence>
<dbReference type="InterPro" id="IPR002300">
    <property type="entry name" value="aa-tRNA-synth_Ia"/>
</dbReference>
<evidence type="ECO:0000256" key="7">
    <source>
        <dbReference type="ARBA" id="ARBA00022917"/>
    </source>
</evidence>
<dbReference type="AlphaFoldDB" id="A0A9D2ED42"/>
<keyword evidence="8 11" id="KW-0030">Aminoacyl-tRNA synthetase</keyword>
<dbReference type="InterPro" id="IPR009080">
    <property type="entry name" value="tRNAsynth_Ia_anticodon-bd"/>
</dbReference>
<dbReference type="Proteomes" id="UP000824037">
    <property type="component" value="Unassembled WGS sequence"/>
</dbReference>
<evidence type="ECO:0000256" key="8">
    <source>
        <dbReference type="ARBA" id="ARBA00023146"/>
    </source>
</evidence>
<feature type="domain" description="Aminoacyl-tRNA synthetase class Ia" evidence="12">
    <location>
        <begin position="415"/>
        <end position="615"/>
    </location>
</feature>
<dbReference type="PANTHER" id="PTHR43740:SF2">
    <property type="entry name" value="LEUCINE--TRNA LIGASE, MITOCHONDRIAL"/>
    <property type="match status" value="1"/>
</dbReference>
<evidence type="ECO:0000256" key="11">
    <source>
        <dbReference type="RuleBase" id="RU363035"/>
    </source>
</evidence>
<sequence length="769" mass="83518">MTMTSSTTRPPISRDREAYWQRIWDALDPYTVPTGPPDARARPRYLLTMFPYPSGDLHMGHAEVFAIEDAIARYWRLQGHQVLNPIGWDSFGLPAENAAISRGEHPATYTEQNIATQAASIRRYAVSFDFSRRLHTHDPDYYRWTQWLFLQLHARGLAYRGAGWVNWCPQDATVLANEQVIAGRCERCGAAVVRRELTQWLVRITEYADRLLDDMAQLEGRWPDRILSMQRNWIGRSEGAAIRFAGDGGARPDQDAHLEVFTTRPETLAGVTFLAVAPESETAWAWCAPEARDALTTYREQVATRTEIERSAVGQEKTGVPLGTTVWHPLTGDPVPVWAADYVLAGYGTGAVMGVPAGDERDAAFAAAMDIPASPAGAETDPASGAEPGWPDPGVIVTQLEAAGAGGRARSYRLRDWLVSRQRYWGAPIPMVHCPACGVVPVPEEDLPVQLPDLRGADLVPEGVSPLAGATEWLQVDCPACGGPAQRDTDTMDTFVDSSWYFLRYLSPGRDDVPFDPEDAEAWMPVDAYVGGVEHANLHLLYSRFITKVLRDAGWLAADEPFASLLNQGQVINRGAAMSKSLGNGVDLAEQLDRYGVDAVRLAILFSGPPADDLDWADVRPEAMHRFQARALRLARDVGAAGALEASGASADAVAGGAHGASSASAEAAAVRRGTHRAMAEITALMEARRLNVVVARLMELVSAGRKAIDSGPGAGDPAVRELAEAVAVTMSLFAPYTAEEMWAALGRQPSVAQARWPEVDPALLVADE</sequence>
<dbReference type="EMBL" id="DXBY01000113">
    <property type="protein sequence ID" value="HIZ35474.1"/>
    <property type="molecule type" value="Genomic_DNA"/>
</dbReference>
<evidence type="ECO:0000259" key="14">
    <source>
        <dbReference type="Pfam" id="PF13603"/>
    </source>
</evidence>
<evidence type="ECO:0000256" key="6">
    <source>
        <dbReference type="ARBA" id="ARBA00022840"/>
    </source>
</evidence>
<evidence type="ECO:0000256" key="3">
    <source>
        <dbReference type="ARBA" id="ARBA00022490"/>
    </source>
</evidence>
<comment type="similarity">
    <text evidence="1 11">Belongs to the class-I aminoacyl-tRNA synthetase family.</text>
</comment>
<feature type="domain" description="Aminoacyl-tRNA synthetase class Ia" evidence="12">
    <location>
        <begin position="42"/>
        <end position="218"/>
    </location>
</feature>
<evidence type="ECO:0000256" key="1">
    <source>
        <dbReference type="ARBA" id="ARBA00005594"/>
    </source>
</evidence>
<dbReference type="CDD" id="cd00812">
    <property type="entry name" value="LeuRS_core"/>
    <property type="match status" value="1"/>
</dbReference>
<dbReference type="Pfam" id="PF08264">
    <property type="entry name" value="Anticodon_1"/>
    <property type="match status" value="1"/>
</dbReference>
<comment type="catalytic activity">
    <reaction evidence="10">
        <text>tRNA(Leu) + L-leucine + ATP = L-leucyl-tRNA(Leu) + AMP + diphosphate</text>
        <dbReference type="Rhea" id="RHEA:11688"/>
        <dbReference type="Rhea" id="RHEA-COMP:9613"/>
        <dbReference type="Rhea" id="RHEA-COMP:9622"/>
        <dbReference type="ChEBI" id="CHEBI:30616"/>
        <dbReference type="ChEBI" id="CHEBI:33019"/>
        <dbReference type="ChEBI" id="CHEBI:57427"/>
        <dbReference type="ChEBI" id="CHEBI:78442"/>
        <dbReference type="ChEBI" id="CHEBI:78494"/>
        <dbReference type="ChEBI" id="CHEBI:456215"/>
        <dbReference type="EC" id="6.1.1.4"/>
    </reaction>
</comment>
<dbReference type="InterPro" id="IPR014729">
    <property type="entry name" value="Rossmann-like_a/b/a_fold"/>
</dbReference>
<dbReference type="InterPro" id="IPR002302">
    <property type="entry name" value="Leu-tRNA-ligase"/>
</dbReference>
<dbReference type="Gene3D" id="3.40.50.620">
    <property type="entry name" value="HUPs"/>
    <property type="match status" value="2"/>
</dbReference>
<evidence type="ECO:0000256" key="2">
    <source>
        <dbReference type="ARBA" id="ARBA00013164"/>
    </source>
</evidence>
<dbReference type="FunFam" id="3.40.50.620:FF:000003">
    <property type="entry name" value="Leucine--tRNA ligase"/>
    <property type="match status" value="1"/>
</dbReference>
<reference evidence="15" key="2">
    <citation type="submission" date="2021-04" db="EMBL/GenBank/DDBJ databases">
        <authorList>
            <person name="Gilroy R."/>
        </authorList>
    </citation>
    <scope>NUCLEOTIDE SEQUENCE</scope>
    <source>
        <strain evidence="15">ChiGjej4B4-7305</strain>
    </source>
</reference>
<dbReference type="InterPro" id="IPR013155">
    <property type="entry name" value="M/V/L/I-tRNA-synth_anticd-bd"/>
</dbReference>
<evidence type="ECO:0000313" key="15">
    <source>
        <dbReference type="EMBL" id="HIZ35474.1"/>
    </source>
</evidence>
<dbReference type="Gene3D" id="1.10.730.10">
    <property type="entry name" value="Isoleucyl-tRNA Synthetase, Domain 1"/>
    <property type="match status" value="2"/>
</dbReference>
<dbReference type="Pfam" id="PF00133">
    <property type="entry name" value="tRNA-synt_1"/>
    <property type="match status" value="2"/>
</dbReference>
<evidence type="ECO:0000259" key="12">
    <source>
        <dbReference type="Pfam" id="PF00133"/>
    </source>
</evidence>
<protein>
    <recommendedName>
        <fullName evidence="2">leucine--tRNA ligase</fullName>
        <ecNumber evidence="2">6.1.1.4</ecNumber>
    </recommendedName>
    <alternativeName>
        <fullName evidence="9">Leucyl-tRNA synthetase</fullName>
    </alternativeName>
</protein>
<keyword evidence="6 11" id="KW-0067">ATP-binding</keyword>
<feature type="domain" description="Methionyl/Valyl/Leucyl/Isoleucyl-tRNA synthetase anticodon-binding" evidence="13">
    <location>
        <begin position="674"/>
        <end position="765"/>
    </location>
</feature>
<name>A0A9D2ED42_9MICO</name>
<dbReference type="SUPFAM" id="SSF52374">
    <property type="entry name" value="Nucleotidylyl transferase"/>
    <property type="match status" value="1"/>
</dbReference>
<evidence type="ECO:0000313" key="16">
    <source>
        <dbReference type="Proteomes" id="UP000824037"/>
    </source>
</evidence>
<keyword evidence="7 11" id="KW-0648">Protein biosynthesis</keyword>
<evidence type="ECO:0000256" key="10">
    <source>
        <dbReference type="ARBA" id="ARBA00047469"/>
    </source>
</evidence>
<organism evidence="15 16">
    <name type="scientific">Candidatus Ruania gallistercoris</name>
    <dbReference type="NCBI Taxonomy" id="2838746"/>
    <lineage>
        <taxon>Bacteria</taxon>
        <taxon>Bacillati</taxon>
        <taxon>Actinomycetota</taxon>
        <taxon>Actinomycetes</taxon>
        <taxon>Micrococcales</taxon>
        <taxon>Ruaniaceae</taxon>
        <taxon>Ruania</taxon>
    </lineage>
</organism>
<dbReference type="InterPro" id="IPR025709">
    <property type="entry name" value="Leu_tRNA-synth_edit"/>
</dbReference>
<dbReference type="PANTHER" id="PTHR43740">
    <property type="entry name" value="LEUCYL-TRNA SYNTHETASE"/>
    <property type="match status" value="1"/>
</dbReference>
<accession>A0A9D2ED42</accession>
<evidence type="ECO:0000256" key="5">
    <source>
        <dbReference type="ARBA" id="ARBA00022741"/>
    </source>
</evidence>
<gene>
    <name evidence="15" type="ORF">H9815_06825</name>
</gene>
<dbReference type="PROSITE" id="PS00178">
    <property type="entry name" value="AA_TRNA_LIGASE_I"/>
    <property type="match status" value="1"/>
</dbReference>